<accession>A0A3M7S1K9</accession>
<gene>
    <name evidence="1" type="ORF">BpHYR1_005727</name>
</gene>
<reference evidence="1 2" key="1">
    <citation type="journal article" date="2018" name="Sci. Rep.">
        <title>Genomic signatures of local adaptation to the degree of environmental predictability in rotifers.</title>
        <authorList>
            <person name="Franch-Gras L."/>
            <person name="Hahn C."/>
            <person name="Garcia-Roger E.M."/>
            <person name="Carmona M.J."/>
            <person name="Serra M."/>
            <person name="Gomez A."/>
        </authorList>
    </citation>
    <scope>NUCLEOTIDE SEQUENCE [LARGE SCALE GENOMIC DNA]</scope>
    <source>
        <strain evidence="1">HYR1</strain>
    </source>
</reference>
<sequence>MHLLNFGVMIRNILSEKLNKLWLEKLEKLIKNLHIESCNKILIQFCENVIWKIIKLKDI</sequence>
<organism evidence="1 2">
    <name type="scientific">Brachionus plicatilis</name>
    <name type="common">Marine rotifer</name>
    <name type="synonym">Brachionus muelleri</name>
    <dbReference type="NCBI Taxonomy" id="10195"/>
    <lineage>
        <taxon>Eukaryota</taxon>
        <taxon>Metazoa</taxon>
        <taxon>Spiralia</taxon>
        <taxon>Gnathifera</taxon>
        <taxon>Rotifera</taxon>
        <taxon>Eurotatoria</taxon>
        <taxon>Monogononta</taxon>
        <taxon>Pseudotrocha</taxon>
        <taxon>Ploima</taxon>
        <taxon>Brachionidae</taxon>
        <taxon>Brachionus</taxon>
    </lineage>
</organism>
<name>A0A3M7S1K9_BRAPC</name>
<proteinExistence type="predicted"/>
<evidence type="ECO:0000313" key="1">
    <source>
        <dbReference type="EMBL" id="RNA29703.1"/>
    </source>
</evidence>
<keyword evidence="2" id="KW-1185">Reference proteome</keyword>
<dbReference type="EMBL" id="REGN01002174">
    <property type="protein sequence ID" value="RNA29703.1"/>
    <property type="molecule type" value="Genomic_DNA"/>
</dbReference>
<comment type="caution">
    <text evidence="1">The sequence shown here is derived from an EMBL/GenBank/DDBJ whole genome shotgun (WGS) entry which is preliminary data.</text>
</comment>
<dbReference type="AlphaFoldDB" id="A0A3M7S1K9"/>
<protein>
    <submittedName>
        <fullName evidence="1">Uncharacterized protein</fullName>
    </submittedName>
</protein>
<evidence type="ECO:0000313" key="2">
    <source>
        <dbReference type="Proteomes" id="UP000276133"/>
    </source>
</evidence>
<dbReference type="Proteomes" id="UP000276133">
    <property type="component" value="Unassembled WGS sequence"/>
</dbReference>